<gene>
    <name evidence="2" type="ORF">TWF730_002544</name>
</gene>
<reference evidence="2 3" key="1">
    <citation type="submission" date="2019-10" db="EMBL/GenBank/DDBJ databases">
        <authorList>
            <person name="Palmer J.M."/>
        </authorList>
    </citation>
    <scope>NUCLEOTIDE SEQUENCE [LARGE SCALE GENOMIC DNA]</scope>
    <source>
        <strain evidence="2 3">TWF730</strain>
    </source>
</reference>
<proteinExistence type="predicted"/>
<keyword evidence="3" id="KW-1185">Reference proteome</keyword>
<keyword evidence="1" id="KW-1133">Transmembrane helix</keyword>
<dbReference type="EMBL" id="JAVHNS010000012">
    <property type="protein sequence ID" value="KAK6338481.1"/>
    <property type="molecule type" value="Genomic_DNA"/>
</dbReference>
<accession>A0AAV9UDX0</accession>
<keyword evidence="1" id="KW-0472">Membrane</keyword>
<evidence type="ECO:0000313" key="3">
    <source>
        <dbReference type="Proteomes" id="UP001373714"/>
    </source>
</evidence>
<dbReference type="AlphaFoldDB" id="A0AAV9UDX0"/>
<protein>
    <submittedName>
        <fullName evidence="2">Uncharacterized protein</fullName>
    </submittedName>
</protein>
<evidence type="ECO:0000256" key="1">
    <source>
        <dbReference type="SAM" id="Phobius"/>
    </source>
</evidence>
<comment type="caution">
    <text evidence="2">The sequence shown here is derived from an EMBL/GenBank/DDBJ whole genome shotgun (WGS) entry which is preliminary data.</text>
</comment>
<feature type="transmembrane region" description="Helical" evidence="1">
    <location>
        <begin position="46"/>
        <end position="64"/>
    </location>
</feature>
<organism evidence="2 3">
    <name type="scientific">Orbilia blumenaviensis</name>
    <dbReference type="NCBI Taxonomy" id="1796055"/>
    <lineage>
        <taxon>Eukaryota</taxon>
        <taxon>Fungi</taxon>
        <taxon>Dikarya</taxon>
        <taxon>Ascomycota</taxon>
        <taxon>Pezizomycotina</taxon>
        <taxon>Orbiliomycetes</taxon>
        <taxon>Orbiliales</taxon>
        <taxon>Orbiliaceae</taxon>
        <taxon>Orbilia</taxon>
    </lineage>
</organism>
<sequence>MMKWFMGGLGTLIIGKTVFDFILMMKVAVFEAYFDKMRRNIALIKGKVLGVPISVEVLGVLLLAEAPVFKEKETKK</sequence>
<evidence type="ECO:0000313" key="2">
    <source>
        <dbReference type="EMBL" id="KAK6338481.1"/>
    </source>
</evidence>
<name>A0AAV9UDX0_9PEZI</name>
<keyword evidence="1" id="KW-0812">Transmembrane</keyword>
<dbReference type="Proteomes" id="UP001373714">
    <property type="component" value="Unassembled WGS sequence"/>
</dbReference>
<feature type="transmembrane region" description="Helical" evidence="1">
    <location>
        <begin position="12"/>
        <end position="34"/>
    </location>
</feature>